<dbReference type="Proteomes" id="UP001597061">
    <property type="component" value="Unassembled WGS sequence"/>
</dbReference>
<dbReference type="EMBL" id="JBHTJI010000001">
    <property type="protein sequence ID" value="MFD0990306.1"/>
    <property type="molecule type" value="Genomic_DNA"/>
</dbReference>
<reference evidence="3" key="1">
    <citation type="journal article" date="2019" name="Int. J. Syst. Evol. Microbiol.">
        <title>The Global Catalogue of Microorganisms (GCM) 10K type strain sequencing project: providing services to taxonomists for standard genome sequencing and annotation.</title>
        <authorList>
            <consortium name="The Broad Institute Genomics Platform"/>
            <consortium name="The Broad Institute Genome Sequencing Center for Infectious Disease"/>
            <person name="Wu L."/>
            <person name="Ma J."/>
        </authorList>
    </citation>
    <scope>NUCLEOTIDE SEQUENCE [LARGE SCALE GENOMIC DNA]</scope>
    <source>
        <strain evidence="3">CCUG 62414</strain>
    </source>
</reference>
<sequence length="222" mass="23996">MKFSTKTPNMNTRNFMNKTIKVLSLIVLVISFTACSNDDDAPLLEVTSETFSNLKATQSADYSTNPPTITGDYIKFSFETGAVTTGNDWDIAFRGSTIIVNGGEATATDQPARTSSAGVYIATGTLASVTEVNTTLFKTDSATNGLAIPTGSGNGWYNYDSTTHIISPIAGKVIVVKTNTGHYAKLEILSYYENSQPNESLSNSQFYTFNYVYQPNDGVTTF</sequence>
<keyword evidence="1" id="KW-0732">Signal</keyword>
<evidence type="ECO:0000313" key="2">
    <source>
        <dbReference type="EMBL" id="MFD0990306.1"/>
    </source>
</evidence>
<dbReference type="Pfam" id="PF14064">
    <property type="entry name" value="HmuY"/>
    <property type="match status" value="1"/>
</dbReference>
<name>A0ABW3JL39_9FLAO</name>
<feature type="signal peptide" evidence="1">
    <location>
        <begin position="1"/>
        <end position="36"/>
    </location>
</feature>
<evidence type="ECO:0000256" key="1">
    <source>
        <dbReference type="SAM" id="SignalP"/>
    </source>
</evidence>
<comment type="caution">
    <text evidence="2">The sequence shown here is derived from an EMBL/GenBank/DDBJ whole genome shotgun (WGS) entry which is preliminary data.</text>
</comment>
<dbReference type="InterPro" id="IPR025921">
    <property type="entry name" value="HmuY"/>
</dbReference>
<gene>
    <name evidence="2" type="ORF">ACFQ1R_09375</name>
</gene>
<dbReference type="PROSITE" id="PS51257">
    <property type="entry name" value="PROKAR_LIPOPROTEIN"/>
    <property type="match status" value="1"/>
</dbReference>
<accession>A0ABW3JL39</accession>
<organism evidence="2 3">
    <name type="scientific">Mariniflexile jejuense</name>
    <dbReference type="NCBI Taxonomy" id="1173582"/>
    <lineage>
        <taxon>Bacteria</taxon>
        <taxon>Pseudomonadati</taxon>
        <taxon>Bacteroidota</taxon>
        <taxon>Flavobacteriia</taxon>
        <taxon>Flavobacteriales</taxon>
        <taxon>Flavobacteriaceae</taxon>
        <taxon>Mariniflexile</taxon>
    </lineage>
</organism>
<evidence type="ECO:0000313" key="3">
    <source>
        <dbReference type="Proteomes" id="UP001597061"/>
    </source>
</evidence>
<dbReference type="CDD" id="cd12105">
    <property type="entry name" value="HmuY"/>
    <property type="match status" value="1"/>
</dbReference>
<feature type="chain" id="PRO_5046204134" evidence="1">
    <location>
        <begin position="37"/>
        <end position="222"/>
    </location>
</feature>
<proteinExistence type="predicted"/>
<keyword evidence="3" id="KW-1185">Reference proteome</keyword>
<protein>
    <submittedName>
        <fullName evidence="2">HmuY family protein</fullName>
    </submittedName>
</protein>